<dbReference type="PANTHER" id="PTHR30563:SF0">
    <property type="entry name" value="DNA RECOMBINATION PROTEIN RMUC"/>
    <property type="match status" value="1"/>
</dbReference>
<evidence type="ECO:0000256" key="5">
    <source>
        <dbReference type="SAM" id="Phobius"/>
    </source>
</evidence>
<dbReference type="Proteomes" id="UP000034032">
    <property type="component" value="Unassembled WGS sequence"/>
</dbReference>
<evidence type="ECO:0000313" key="7">
    <source>
        <dbReference type="Proteomes" id="UP000034032"/>
    </source>
</evidence>
<evidence type="ECO:0000256" key="4">
    <source>
        <dbReference type="ARBA" id="ARBA00023172"/>
    </source>
</evidence>
<dbReference type="GO" id="GO:0006310">
    <property type="term" value="P:DNA recombination"/>
    <property type="evidence" value="ECO:0007669"/>
    <property type="project" value="UniProtKB-KW"/>
</dbReference>
<proteinExistence type="inferred from homology"/>
<evidence type="ECO:0000313" key="6">
    <source>
        <dbReference type="EMBL" id="KKT80850.1"/>
    </source>
</evidence>
<evidence type="ECO:0000256" key="2">
    <source>
        <dbReference type="ARBA" id="ARBA00009840"/>
    </source>
</evidence>
<comment type="similarity">
    <text evidence="2">Belongs to the RmuC family.</text>
</comment>
<keyword evidence="5" id="KW-0812">Transmembrane</keyword>
<name>A0A0G1KB78_9BACT</name>
<evidence type="ECO:0008006" key="8">
    <source>
        <dbReference type="Google" id="ProtNLM"/>
    </source>
</evidence>
<feature type="transmembrane region" description="Helical" evidence="5">
    <location>
        <begin position="6"/>
        <end position="28"/>
    </location>
</feature>
<comment type="caution">
    <text evidence="6">The sequence shown here is derived from an EMBL/GenBank/DDBJ whole genome shotgun (WGS) entry which is preliminary data.</text>
</comment>
<protein>
    <recommendedName>
        <fullName evidence="8">DNA recombination protein RmuC</fullName>
    </recommendedName>
</protein>
<dbReference type="Pfam" id="PF02646">
    <property type="entry name" value="RmuC"/>
    <property type="match status" value="1"/>
</dbReference>
<dbReference type="InterPro" id="IPR003798">
    <property type="entry name" value="DNA_recombination_RmuC"/>
</dbReference>
<dbReference type="AlphaFoldDB" id="A0A0G1KB78"/>
<gene>
    <name evidence="6" type="ORF">UW79_C0033G0004</name>
</gene>
<keyword evidence="4" id="KW-0233">DNA recombination</keyword>
<organism evidence="6 7">
    <name type="scientific">Candidatus Yanofskybacteria bacterium GW2011_GWA2_44_9</name>
    <dbReference type="NCBI Taxonomy" id="1619025"/>
    <lineage>
        <taxon>Bacteria</taxon>
        <taxon>Candidatus Yanofskyibacteriota</taxon>
    </lineage>
</organism>
<evidence type="ECO:0000256" key="3">
    <source>
        <dbReference type="ARBA" id="ARBA00023054"/>
    </source>
</evidence>
<evidence type="ECO:0000256" key="1">
    <source>
        <dbReference type="ARBA" id="ARBA00003416"/>
    </source>
</evidence>
<accession>A0A0G1KB78</accession>
<keyword evidence="5" id="KW-1133">Transmembrane helix</keyword>
<reference evidence="6 7" key="1">
    <citation type="journal article" date="2015" name="Nature">
        <title>rRNA introns, odd ribosomes, and small enigmatic genomes across a large radiation of phyla.</title>
        <authorList>
            <person name="Brown C.T."/>
            <person name="Hug L.A."/>
            <person name="Thomas B.C."/>
            <person name="Sharon I."/>
            <person name="Castelle C.J."/>
            <person name="Singh A."/>
            <person name="Wilkins M.J."/>
            <person name="Williams K.H."/>
            <person name="Banfield J.F."/>
        </authorList>
    </citation>
    <scope>NUCLEOTIDE SEQUENCE [LARGE SCALE GENOMIC DNA]</scope>
</reference>
<dbReference type="EMBL" id="LCJR01000033">
    <property type="protein sequence ID" value="KKT80850.1"/>
    <property type="molecule type" value="Genomic_DNA"/>
</dbReference>
<keyword evidence="5" id="KW-0472">Membrane</keyword>
<dbReference type="PANTHER" id="PTHR30563">
    <property type="entry name" value="DNA RECOMBINATION PROTEIN RMUC"/>
    <property type="match status" value="1"/>
</dbReference>
<keyword evidence="3" id="KW-0175">Coiled coil</keyword>
<comment type="function">
    <text evidence="1">Involved in DNA recombination.</text>
</comment>
<sequence>MTNPIVILSIIVSGAVLVTLVINLYYLLKSRKKENVNEYAVLHQRLDSFSNLINEQLERNRQAAERATLSVHQQVHGFTQGITMLQENLKRVHESVRDVSSFQNIFKSPKLRGIWGEMSLEAALSQYFAKDLYEIQYYFKSGEAVDAILKLPNGIILPIDAKFNWENFEKMVNADNEINKEVFRKAFFSDVKKKVDEISSKYILPSEGTADLALMYIPAETVYYELINNVKDADIPNYARSKKVFMVSPNTFALSISAIMHWFKDVQFSKQTKDIIKRLAQISTDGEKLSENFRKLGKHISDSKSAYDDSEKRLSLMVDRVKNVVEIGDSADAGKIESPKI</sequence>